<dbReference type="OrthoDB" id="2563500at2759"/>
<feature type="compositionally biased region" description="Low complexity" evidence="6">
    <location>
        <begin position="685"/>
        <end position="713"/>
    </location>
</feature>
<dbReference type="InterPro" id="IPR007219">
    <property type="entry name" value="XnlR_reg_dom"/>
</dbReference>
<keyword evidence="2" id="KW-0479">Metal-binding</keyword>
<evidence type="ECO:0000256" key="6">
    <source>
        <dbReference type="SAM" id="MobiDB-lite"/>
    </source>
</evidence>
<dbReference type="PANTHER" id="PTHR47338:SF7">
    <property type="entry name" value="ZN(II)2CYS6 TRANSCRIPTION FACTOR (EUROFUNG)"/>
    <property type="match status" value="1"/>
</dbReference>
<dbReference type="CDD" id="cd00067">
    <property type="entry name" value="GAL4"/>
    <property type="match status" value="2"/>
</dbReference>
<comment type="caution">
    <text evidence="8">The sequence shown here is derived from an EMBL/GenBank/DDBJ whole genome shotgun (WGS) entry which is preliminary data.</text>
</comment>
<feature type="compositionally biased region" description="Polar residues" evidence="6">
    <location>
        <begin position="156"/>
        <end position="182"/>
    </location>
</feature>
<evidence type="ECO:0000256" key="4">
    <source>
        <dbReference type="ARBA" id="ARBA00023163"/>
    </source>
</evidence>
<dbReference type="Gene3D" id="4.10.240.10">
    <property type="entry name" value="Zn(2)-C6 fungal-type DNA-binding domain"/>
    <property type="match status" value="2"/>
</dbReference>
<sequence length="819" mass="91554">MTVGGAPARLEGPASATSSDRNAGASKISAMNPPYVAVDAASTPPPGKSSIPCLVCRSRKVRCDKTLPECRNCERLGVKCPRYNVDTQTISRSEINKSAEDIFKAAGVEKRRVGSCEECRNSKHRCTRTRPSCRRCITKGLPCSYPDKADRHDASRSVQDSPEPSPVSLGQHTATQGTTPYETSYAVPQGQGTGWDQRLYTDTLPEDRTLRTELVETFFDRSHSLRCLGFLHRETFLHSLERESVVQDYGQPLLYAMCALGARHLHFDSIAEGKPVAAESQGVPGALWAERARRDVLMDVASPSVNHIMAMVLLCDYGVRSDQNSMVFVLVAFLYRVIRLHGLDSVDVHENLQDYDAARQREVETRLVWACYFIDLFTATGVEKNACWHGEPTLPLPILDRTHVTHYVQARHTLKSIDANGVHAALNDLDLSGILVLVVRLRRTSLRLIRTHAQDLDMPIWNPASPFLQNIQRLDEIYQNLPPRYQLTDANIPILRERRILGGVFLLHFMLHAVASDLTRISLPGFNFPLAPIFNSATSEFRSHCQERCRHHARQTTNLIRQGLSIGRGAFDDIYAADAALEAAKIQIIYAATVNQSPEVIQETRDNLTNVLYFYDLFHKGKSGTSQYIRTVMPLCFLFGFRDVAEPYRRRGYADDNEAEVIGSADIDHLSRFAPFRRARSELKASSVQSPVSSSSRHTHPSPARQDSRTLPPLMVPPTTVPNTPQSQPRHTQMLPVLRPAYSSFAPPDPVVVDQNYYPVQSTLPPINSQMMSMVSDTMVGQPTMDDYIRTAGDMAGYLTWDQMEIPASLNYANFFPDG</sequence>
<dbReference type="Proteomes" id="UP000887229">
    <property type="component" value="Unassembled WGS sequence"/>
</dbReference>
<dbReference type="GO" id="GO:0006351">
    <property type="term" value="P:DNA-templated transcription"/>
    <property type="evidence" value="ECO:0007669"/>
    <property type="project" value="InterPro"/>
</dbReference>
<dbReference type="CDD" id="cd12148">
    <property type="entry name" value="fungal_TF_MHR"/>
    <property type="match status" value="1"/>
</dbReference>
<keyword evidence="4" id="KW-0804">Transcription</keyword>
<dbReference type="RefSeq" id="XP_046121098.1">
    <property type="nucleotide sequence ID" value="XM_046259871.1"/>
</dbReference>
<dbReference type="InterPro" id="IPR001138">
    <property type="entry name" value="Zn2Cys6_DnaBD"/>
</dbReference>
<accession>A0A9P8CRL9</accession>
<dbReference type="InterPro" id="IPR050815">
    <property type="entry name" value="TF_fung"/>
</dbReference>
<comment type="subcellular location">
    <subcellularLocation>
        <location evidence="1">Nucleus</location>
    </subcellularLocation>
</comment>
<evidence type="ECO:0000256" key="1">
    <source>
        <dbReference type="ARBA" id="ARBA00004123"/>
    </source>
</evidence>
<dbReference type="PROSITE" id="PS00463">
    <property type="entry name" value="ZN2_CY6_FUNGAL_1"/>
    <property type="match status" value="2"/>
</dbReference>
<keyword evidence="9" id="KW-1185">Reference proteome</keyword>
<dbReference type="PANTHER" id="PTHR47338">
    <property type="entry name" value="ZN(II)2CYS6 TRANSCRIPTION FACTOR (EUROFUNG)-RELATED"/>
    <property type="match status" value="1"/>
</dbReference>
<evidence type="ECO:0000256" key="5">
    <source>
        <dbReference type="ARBA" id="ARBA00023242"/>
    </source>
</evidence>
<dbReference type="GO" id="GO:0000981">
    <property type="term" value="F:DNA-binding transcription factor activity, RNA polymerase II-specific"/>
    <property type="evidence" value="ECO:0007669"/>
    <property type="project" value="InterPro"/>
</dbReference>
<dbReference type="SUPFAM" id="SSF57701">
    <property type="entry name" value="Zn2/Cys6 DNA-binding domain"/>
    <property type="match status" value="2"/>
</dbReference>
<gene>
    <name evidence="8" type="ORF">F5Z01DRAFT_456613</name>
</gene>
<name>A0A9P8CRL9_9HYPO</name>
<keyword evidence="3" id="KW-0805">Transcription regulation</keyword>
<feature type="domain" description="Zn(2)-C6 fungal-type" evidence="7">
    <location>
        <begin position="115"/>
        <end position="145"/>
    </location>
</feature>
<dbReference type="Pfam" id="PF00172">
    <property type="entry name" value="Zn_clus"/>
    <property type="match status" value="2"/>
</dbReference>
<dbReference type="SMART" id="SM00066">
    <property type="entry name" value="GAL4"/>
    <property type="match status" value="2"/>
</dbReference>
<dbReference type="GO" id="GO:0008270">
    <property type="term" value="F:zinc ion binding"/>
    <property type="evidence" value="ECO:0007669"/>
    <property type="project" value="InterPro"/>
</dbReference>
<organism evidence="8 9">
    <name type="scientific">Emericellopsis atlantica</name>
    <dbReference type="NCBI Taxonomy" id="2614577"/>
    <lineage>
        <taxon>Eukaryota</taxon>
        <taxon>Fungi</taxon>
        <taxon>Dikarya</taxon>
        <taxon>Ascomycota</taxon>
        <taxon>Pezizomycotina</taxon>
        <taxon>Sordariomycetes</taxon>
        <taxon>Hypocreomycetidae</taxon>
        <taxon>Hypocreales</taxon>
        <taxon>Bionectriaceae</taxon>
        <taxon>Emericellopsis</taxon>
    </lineage>
</organism>
<feature type="domain" description="Zn(2)-C6 fungal-type" evidence="7">
    <location>
        <begin position="52"/>
        <end position="80"/>
    </location>
</feature>
<evidence type="ECO:0000313" key="9">
    <source>
        <dbReference type="Proteomes" id="UP000887229"/>
    </source>
</evidence>
<proteinExistence type="predicted"/>
<evidence type="ECO:0000259" key="7">
    <source>
        <dbReference type="PROSITE" id="PS50048"/>
    </source>
</evidence>
<dbReference type="GeneID" id="70290774"/>
<feature type="region of interest" description="Disordered" evidence="6">
    <location>
        <begin position="147"/>
        <end position="192"/>
    </location>
</feature>
<evidence type="ECO:0000256" key="3">
    <source>
        <dbReference type="ARBA" id="ARBA00023015"/>
    </source>
</evidence>
<feature type="region of interest" description="Disordered" evidence="6">
    <location>
        <begin position="1"/>
        <end position="31"/>
    </location>
</feature>
<dbReference type="GO" id="GO:0005634">
    <property type="term" value="C:nucleus"/>
    <property type="evidence" value="ECO:0007669"/>
    <property type="project" value="UniProtKB-SubCell"/>
</dbReference>
<evidence type="ECO:0000256" key="2">
    <source>
        <dbReference type="ARBA" id="ARBA00022723"/>
    </source>
</evidence>
<dbReference type="AlphaFoldDB" id="A0A9P8CRL9"/>
<keyword evidence="5" id="KW-0539">Nucleus</keyword>
<reference evidence="8" key="1">
    <citation type="journal article" date="2021" name="IMA Fungus">
        <title>Genomic characterization of three marine fungi, including Emericellopsis atlantica sp. nov. with signatures of a generalist lifestyle and marine biomass degradation.</title>
        <authorList>
            <person name="Hagestad O.C."/>
            <person name="Hou L."/>
            <person name="Andersen J.H."/>
            <person name="Hansen E.H."/>
            <person name="Altermark B."/>
            <person name="Li C."/>
            <person name="Kuhnert E."/>
            <person name="Cox R.J."/>
            <person name="Crous P.W."/>
            <person name="Spatafora J.W."/>
            <person name="Lail K."/>
            <person name="Amirebrahimi M."/>
            <person name="Lipzen A."/>
            <person name="Pangilinan J."/>
            <person name="Andreopoulos W."/>
            <person name="Hayes R.D."/>
            <person name="Ng V."/>
            <person name="Grigoriev I.V."/>
            <person name="Jackson S.A."/>
            <person name="Sutton T.D.S."/>
            <person name="Dobson A.D.W."/>
            <person name="Rama T."/>
        </authorList>
    </citation>
    <scope>NUCLEOTIDE SEQUENCE</scope>
    <source>
        <strain evidence="8">TS7</strain>
    </source>
</reference>
<dbReference type="PROSITE" id="PS50048">
    <property type="entry name" value="ZN2_CY6_FUNGAL_2"/>
    <property type="match status" value="2"/>
</dbReference>
<dbReference type="Pfam" id="PF04082">
    <property type="entry name" value="Fungal_trans"/>
    <property type="match status" value="1"/>
</dbReference>
<evidence type="ECO:0000313" key="8">
    <source>
        <dbReference type="EMBL" id="KAG9257174.1"/>
    </source>
</evidence>
<dbReference type="InterPro" id="IPR036864">
    <property type="entry name" value="Zn2-C6_fun-type_DNA-bd_sf"/>
</dbReference>
<protein>
    <recommendedName>
        <fullName evidence="7">Zn(2)-C6 fungal-type domain-containing protein</fullName>
    </recommendedName>
</protein>
<dbReference type="EMBL" id="MU251246">
    <property type="protein sequence ID" value="KAG9257174.1"/>
    <property type="molecule type" value="Genomic_DNA"/>
</dbReference>
<dbReference type="GO" id="GO:0003677">
    <property type="term" value="F:DNA binding"/>
    <property type="evidence" value="ECO:0007669"/>
    <property type="project" value="InterPro"/>
</dbReference>
<feature type="region of interest" description="Disordered" evidence="6">
    <location>
        <begin position="684"/>
        <end position="731"/>
    </location>
</feature>